<dbReference type="Pfam" id="PF01832">
    <property type="entry name" value="Glucosaminidase"/>
    <property type="match status" value="1"/>
</dbReference>
<keyword evidence="1" id="KW-0378">Hydrolase</keyword>
<dbReference type="Pfam" id="PF01520">
    <property type="entry name" value="Amidase_3"/>
    <property type="match status" value="1"/>
</dbReference>
<dbReference type="PANTHER" id="PTHR30404">
    <property type="entry name" value="N-ACETYLMURAMOYL-L-ALANINE AMIDASE"/>
    <property type="match status" value="1"/>
</dbReference>
<dbReference type="PANTHER" id="PTHR30404:SF0">
    <property type="entry name" value="N-ACETYLMURAMOYL-L-ALANINE AMIDASE AMIC"/>
    <property type="match status" value="1"/>
</dbReference>
<accession>A0A919RXJ4</accession>
<gene>
    <name evidence="3" type="ORF">CPJCM30710_09680</name>
</gene>
<dbReference type="SMART" id="SM00646">
    <property type="entry name" value="Ami_3"/>
    <property type="match status" value="1"/>
</dbReference>
<dbReference type="InterPro" id="IPR050695">
    <property type="entry name" value="N-acetylmuramoyl_amidase_3"/>
</dbReference>
<evidence type="ECO:0000313" key="4">
    <source>
        <dbReference type="Proteomes" id="UP000679179"/>
    </source>
</evidence>
<dbReference type="RefSeq" id="WP_246503452.1">
    <property type="nucleotide sequence ID" value="NZ_BOPZ01000005.1"/>
</dbReference>
<dbReference type="SUPFAM" id="SSF53187">
    <property type="entry name" value="Zn-dependent exopeptidases"/>
    <property type="match status" value="1"/>
</dbReference>
<dbReference type="InterPro" id="IPR002508">
    <property type="entry name" value="MurNAc-LAA_cat"/>
</dbReference>
<name>A0A919RXJ4_9CLOT</name>
<dbReference type="EMBL" id="BOPZ01000005">
    <property type="protein sequence ID" value="GIM28302.1"/>
    <property type="molecule type" value="Genomic_DNA"/>
</dbReference>
<dbReference type="Gene3D" id="3.40.630.40">
    <property type="entry name" value="Zn-dependent exopeptidases"/>
    <property type="match status" value="1"/>
</dbReference>
<evidence type="ECO:0000256" key="1">
    <source>
        <dbReference type="ARBA" id="ARBA00022801"/>
    </source>
</evidence>
<dbReference type="GO" id="GO:0009253">
    <property type="term" value="P:peptidoglycan catabolic process"/>
    <property type="evidence" value="ECO:0007669"/>
    <property type="project" value="InterPro"/>
</dbReference>
<reference evidence="3" key="1">
    <citation type="submission" date="2021-03" db="EMBL/GenBank/DDBJ databases">
        <title>Taxonomic study of Clostridium polyendosporum from meadow-gley soil under rice.</title>
        <authorList>
            <person name="Kobayashi H."/>
            <person name="Tanizawa Y."/>
            <person name="Yagura M."/>
        </authorList>
    </citation>
    <scope>NUCLEOTIDE SEQUENCE</scope>
    <source>
        <strain evidence="3">JCM 30710</strain>
    </source>
</reference>
<evidence type="ECO:0000259" key="2">
    <source>
        <dbReference type="SMART" id="SM00646"/>
    </source>
</evidence>
<dbReference type="InterPro" id="IPR002901">
    <property type="entry name" value="MGlyc_endo_b_GlcNAc-like_dom"/>
</dbReference>
<organism evidence="3 4">
    <name type="scientific">Clostridium polyendosporum</name>
    <dbReference type="NCBI Taxonomy" id="69208"/>
    <lineage>
        <taxon>Bacteria</taxon>
        <taxon>Bacillati</taxon>
        <taxon>Bacillota</taxon>
        <taxon>Clostridia</taxon>
        <taxon>Eubacteriales</taxon>
        <taxon>Clostridiaceae</taxon>
        <taxon>Clostridium</taxon>
    </lineage>
</organism>
<dbReference type="GO" id="GO:0008745">
    <property type="term" value="F:N-acetylmuramoyl-L-alanine amidase activity"/>
    <property type="evidence" value="ECO:0007669"/>
    <property type="project" value="InterPro"/>
</dbReference>
<feature type="domain" description="MurNAc-LAA" evidence="2">
    <location>
        <begin position="63"/>
        <end position="173"/>
    </location>
</feature>
<dbReference type="GO" id="GO:0030288">
    <property type="term" value="C:outer membrane-bounded periplasmic space"/>
    <property type="evidence" value="ECO:0007669"/>
    <property type="project" value="TreeGrafter"/>
</dbReference>
<dbReference type="GO" id="GO:0004040">
    <property type="term" value="F:amidase activity"/>
    <property type="evidence" value="ECO:0007669"/>
    <property type="project" value="InterPro"/>
</dbReference>
<evidence type="ECO:0000313" key="3">
    <source>
        <dbReference type="EMBL" id="GIM28302.1"/>
    </source>
</evidence>
<sequence length="466" mass="51290">MVDLALDAGHGGIDPGVVGPTGLMEKECNLYIAKKCEEILKNQGVTVKQIREDDNFLNLSERVQIANDAKAKYFFSIHVNSADVDTAHGTEAYVLAKGGEGEKLAREVLDHVVEATGLADRGVKFANFVVLRDTDMPAVLLEVCFISNSAEESLLRDDDFKDKISLAICKGFLNYIGKPYKNSVNAQPINTLTPIILKPSALKDQVKQWAKNNNATPTFISLADLYWDLYSSHGEVNPVVAYAQAALETGYGKFGGKIDEGYKNPCGLKTSTARDDSPSAHIKFNTWEDGISAHLDHLALYAGASGYPKGHTKDSRHFPYLLGKVKYVEELSGNWAPAQDYGVRVLKLMFDIQETIIKENFESSTNAAGSNVNNSLVGKDGSNTDDGNNVVDIKSNLDKISNGIESLKSHYGNVYSSIDELEKFISEKDIQITKLINENSELQSKIIIYEEVIENILNIISQRIKK</sequence>
<dbReference type="CDD" id="cd02696">
    <property type="entry name" value="MurNAc-LAA"/>
    <property type="match status" value="1"/>
</dbReference>
<comment type="caution">
    <text evidence="3">The sequence shown here is derived from an EMBL/GenBank/DDBJ whole genome shotgun (WGS) entry which is preliminary data.</text>
</comment>
<dbReference type="AlphaFoldDB" id="A0A919RXJ4"/>
<proteinExistence type="predicted"/>
<protein>
    <recommendedName>
        <fullName evidence="2">MurNAc-LAA domain-containing protein</fullName>
    </recommendedName>
</protein>
<dbReference type="Proteomes" id="UP000679179">
    <property type="component" value="Unassembled WGS sequence"/>
</dbReference>
<keyword evidence="4" id="KW-1185">Reference proteome</keyword>